<dbReference type="PROSITE" id="PS51379">
    <property type="entry name" value="4FE4S_FER_2"/>
    <property type="match status" value="4"/>
</dbReference>
<keyword evidence="7" id="KW-0408">Iron</keyword>
<dbReference type="InterPro" id="IPR036188">
    <property type="entry name" value="FAD/NAD-bd_sf"/>
</dbReference>
<dbReference type="Pfam" id="PF12838">
    <property type="entry name" value="Fer4_7"/>
    <property type="match status" value="1"/>
</dbReference>
<dbReference type="SUPFAM" id="SSF54862">
    <property type="entry name" value="4Fe-4S ferredoxins"/>
    <property type="match status" value="2"/>
</dbReference>
<dbReference type="PANTHER" id="PTHR43498">
    <property type="entry name" value="FERREDOXIN:COB-COM HETERODISULFIDE REDUCTASE SUBUNIT A"/>
    <property type="match status" value="1"/>
</dbReference>
<dbReference type="PROSITE" id="PS00198">
    <property type="entry name" value="4FE4S_FER_1"/>
    <property type="match status" value="3"/>
</dbReference>
<keyword evidence="5" id="KW-0274">FAD</keyword>
<evidence type="ECO:0000256" key="1">
    <source>
        <dbReference type="ARBA" id="ARBA00001974"/>
    </source>
</evidence>
<sequence>MAKIIPKIGVFFNDRGGRLSGSLDLEALVDKTAKIKGVKHVAVASELTHEDTTGAVDALIRSEEIDRVLWVGSYPDAFRIEAVHTLAEAGLNSYMHEWFDPGDQGLLNTETDDAVRQKKALTLMKMEVARAKQLAPLEGMELPANERVAVIGAGVTGLHAAAALIKSGKPVTMVEQASGVGGKVAQLARFYPLMCDPRCGLEHVLFDLMNSELLDLRTLSKVERVEGSPGNFELTVRSVPRYVTDACDGCGLCQSVCPVTLDDTVPQPNCSLSEEARVSLEAEAQTSATPETGAEGSADSSQAADAGEATSDLQPIEARPRAQEHVTPAERPARFMRKAIHPAWPMPQPSAYVVERDHCPEGCRACADICPNKALDLDEEAKVETVNAGAVLTATGWDLYEMERLRDYGFGEYPNVVSSLEMERMLASEDPHTERIEGFSAGDFRKVGFIQCAGSRDERHLDYCSGVCCSATLKQIQDLRRRNPDVTCYVYYMDIRTPGFDERMYREVREAGNVVFIRERPAQVGFDEATGKAVIESLDEVLGKRVSTELDLLVLAGGMKPSAGGVEAGKVLRMPTDGYGFFESHRQCYPAETQRTGIFAAGCAREPMNVSQSVESGVSAAMRAMPFLEGSLRVEPTYPEFSEKKCDSCGRCVEECPFAVLTFNEKDIPVPDLARCRQCGNCMGICPKTAVNLRDSTIKQYATQIETLAESAFLPKGEPIVCAFLCENDAWLAHRAAQKEGRVPAGVVALKVPCAGAVNNALIADALSYGVDGVYIGACPDGTCHYVRGNELIRKRSDDLVDKLKNMAMDAERVAFEGIGPRDVDLYAESLRACLETLREKGPNPFRM</sequence>
<keyword evidence="3" id="KW-0004">4Fe-4S</keyword>
<feature type="compositionally biased region" description="Basic and acidic residues" evidence="9">
    <location>
        <begin position="318"/>
        <end position="331"/>
    </location>
</feature>
<comment type="similarity">
    <text evidence="2">Belongs to the HdrA family.</text>
</comment>
<evidence type="ECO:0000256" key="2">
    <source>
        <dbReference type="ARBA" id="ARBA00006561"/>
    </source>
</evidence>
<dbReference type="Pfam" id="PF02662">
    <property type="entry name" value="FlpD"/>
    <property type="match status" value="1"/>
</dbReference>
<keyword evidence="6" id="KW-0560">Oxidoreductase</keyword>
<evidence type="ECO:0000256" key="7">
    <source>
        <dbReference type="ARBA" id="ARBA00023004"/>
    </source>
</evidence>
<dbReference type="Pfam" id="PF07992">
    <property type="entry name" value="Pyr_redox_2"/>
    <property type="match status" value="1"/>
</dbReference>
<feature type="region of interest" description="Disordered" evidence="9">
    <location>
        <begin position="281"/>
        <end position="331"/>
    </location>
</feature>
<proteinExistence type="inferred from homology"/>
<keyword evidence="4" id="KW-0479">Metal-binding</keyword>
<dbReference type="EMBL" id="QMIE01000018">
    <property type="protein sequence ID" value="TVM15157.1"/>
    <property type="molecule type" value="Genomic_DNA"/>
</dbReference>
<evidence type="ECO:0000256" key="3">
    <source>
        <dbReference type="ARBA" id="ARBA00022485"/>
    </source>
</evidence>
<keyword evidence="12" id="KW-1185">Reference proteome</keyword>
<accession>A0A7M3MAY5</accession>
<feature type="domain" description="4Fe-4S ferredoxin-type" evidence="10">
    <location>
        <begin position="637"/>
        <end position="666"/>
    </location>
</feature>
<evidence type="ECO:0000256" key="6">
    <source>
        <dbReference type="ARBA" id="ARBA00023002"/>
    </source>
</evidence>
<name>A0A7M3MAY5_9BACT</name>
<dbReference type="AlphaFoldDB" id="A0A7M3MAY5"/>
<dbReference type="PANTHER" id="PTHR43498:SF1">
    <property type="entry name" value="COB--COM HETERODISULFIDE REDUCTASE IRON-SULFUR SUBUNIT A"/>
    <property type="match status" value="1"/>
</dbReference>
<evidence type="ECO:0000256" key="9">
    <source>
        <dbReference type="SAM" id="MobiDB-lite"/>
    </source>
</evidence>
<keyword evidence="5" id="KW-0285">Flavoprotein</keyword>
<evidence type="ECO:0000256" key="4">
    <source>
        <dbReference type="ARBA" id="ARBA00022723"/>
    </source>
</evidence>
<dbReference type="InterPro" id="IPR039650">
    <property type="entry name" value="HdrA-like"/>
</dbReference>
<evidence type="ECO:0000256" key="8">
    <source>
        <dbReference type="ARBA" id="ARBA00023014"/>
    </source>
</evidence>
<dbReference type="Gene3D" id="3.30.70.20">
    <property type="match status" value="1"/>
</dbReference>
<dbReference type="Proteomes" id="UP000448292">
    <property type="component" value="Unassembled WGS sequence"/>
</dbReference>
<dbReference type="InterPro" id="IPR003813">
    <property type="entry name" value="MvhD/FlpD"/>
</dbReference>
<evidence type="ECO:0000313" key="12">
    <source>
        <dbReference type="Proteomes" id="UP000448292"/>
    </source>
</evidence>
<dbReference type="OrthoDB" id="9758544at2"/>
<dbReference type="GO" id="GO:0051539">
    <property type="term" value="F:4 iron, 4 sulfur cluster binding"/>
    <property type="evidence" value="ECO:0007669"/>
    <property type="project" value="UniProtKB-KW"/>
</dbReference>
<feature type="domain" description="4Fe-4S ferredoxin-type" evidence="10">
    <location>
        <begin position="667"/>
        <end position="696"/>
    </location>
</feature>
<reference evidence="11 12" key="1">
    <citation type="submission" date="2018-06" db="EMBL/GenBank/DDBJ databases">
        <title>Complete genome of Desulfovibrio indonesiensis P37SLT.</title>
        <authorList>
            <person name="Crispim J.S."/>
            <person name="Vidigal P.M.P."/>
            <person name="Silva L.C.F."/>
            <person name="Laguardia C.N."/>
            <person name="Araujo L.C."/>
            <person name="Dias R.S."/>
            <person name="Sousa M.P."/>
            <person name="Paula S.O."/>
            <person name="Silva C."/>
        </authorList>
    </citation>
    <scope>NUCLEOTIDE SEQUENCE [LARGE SCALE GENOMIC DNA]</scope>
    <source>
        <strain evidence="11 12">P37SLT</strain>
    </source>
</reference>
<comment type="cofactor">
    <cofactor evidence="1">
        <name>FAD</name>
        <dbReference type="ChEBI" id="CHEBI:57692"/>
    </cofactor>
</comment>
<keyword evidence="8" id="KW-0411">Iron-sulfur</keyword>
<feature type="compositionally biased region" description="Low complexity" evidence="9">
    <location>
        <begin position="293"/>
        <end position="309"/>
    </location>
</feature>
<evidence type="ECO:0000259" key="10">
    <source>
        <dbReference type="PROSITE" id="PS51379"/>
    </source>
</evidence>
<gene>
    <name evidence="11" type="ORF">DPQ33_15800</name>
</gene>
<dbReference type="InterPro" id="IPR017896">
    <property type="entry name" value="4Fe4S_Fe-S-bd"/>
</dbReference>
<evidence type="ECO:0000313" key="11">
    <source>
        <dbReference type="EMBL" id="TVM15157.1"/>
    </source>
</evidence>
<evidence type="ECO:0000256" key="5">
    <source>
        <dbReference type="ARBA" id="ARBA00022827"/>
    </source>
</evidence>
<dbReference type="Gene3D" id="3.50.50.60">
    <property type="entry name" value="FAD/NAD(P)-binding domain"/>
    <property type="match status" value="1"/>
</dbReference>
<protein>
    <recommendedName>
        <fullName evidence="10">4Fe-4S ferredoxin-type domain-containing protein</fullName>
    </recommendedName>
</protein>
<dbReference type="InterPro" id="IPR023753">
    <property type="entry name" value="FAD/NAD-binding_dom"/>
</dbReference>
<dbReference type="SUPFAM" id="SSF51971">
    <property type="entry name" value="Nucleotide-binding domain"/>
    <property type="match status" value="1"/>
</dbReference>
<dbReference type="InterPro" id="IPR017900">
    <property type="entry name" value="4Fe4S_Fe_S_CS"/>
</dbReference>
<feature type="domain" description="4Fe-4S ferredoxin-type" evidence="10">
    <location>
        <begin position="350"/>
        <end position="380"/>
    </location>
</feature>
<comment type="caution">
    <text evidence="11">The sequence shown here is derived from an EMBL/GenBank/DDBJ whole genome shotgun (WGS) entry which is preliminary data.</text>
</comment>
<organism evidence="11 12">
    <name type="scientific">Oceanidesulfovibrio indonesiensis</name>
    <dbReference type="NCBI Taxonomy" id="54767"/>
    <lineage>
        <taxon>Bacteria</taxon>
        <taxon>Pseudomonadati</taxon>
        <taxon>Thermodesulfobacteriota</taxon>
        <taxon>Desulfovibrionia</taxon>
        <taxon>Desulfovibrionales</taxon>
        <taxon>Desulfovibrionaceae</taxon>
        <taxon>Oceanidesulfovibrio</taxon>
    </lineage>
</organism>
<dbReference type="Pfam" id="PF12800">
    <property type="entry name" value="Fer4_4"/>
    <property type="match status" value="1"/>
</dbReference>
<dbReference type="RefSeq" id="WP_144304194.1">
    <property type="nucleotide sequence ID" value="NZ_QMIE01000018.1"/>
</dbReference>
<feature type="domain" description="4Fe-4S ferredoxin-type" evidence="10">
    <location>
        <begin position="238"/>
        <end position="267"/>
    </location>
</feature>
<dbReference type="GO" id="GO:0046872">
    <property type="term" value="F:metal ion binding"/>
    <property type="evidence" value="ECO:0007669"/>
    <property type="project" value="UniProtKB-KW"/>
</dbReference>
<dbReference type="GO" id="GO:0016491">
    <property type="term" value="F:oxidoreductase activity"/>
    <property type="evidence" value="ECO:0007669"/>
    <property type="project" value="UniProtKB-KW"/>
</dbReference>